<sequence>MDFHSFDIYISIIKLYRYTTFIQHGPYFINFSNLSTTGKGEKLGFRKSVS</sequence>
<evidence type="ECO:0000313" key="1">
    <source>
        <dbReference type="EMBL" id="CDW30077.1"/>
    </source>
</evidence>
<organism evidence="1">
    <name type="scientific">Lepeophtheirus salmonis</name>
    <name type="common">Salmon louse</name>
    <name type="synonym">Caligus salmonis</name>
    <dbReference type="NCBI Taxonomy" id="72036"/>
    <lineage>
        <taxon>Eukaryota</taxon>
        <taxon>Metazoa</taxon>
        <taxon>Ecdysozoa</taxon>
        <taxon>Arthropoda</taxon>
        <taxon>Crustacea</taxon>
        <taxon>Multicrustacea</taxon>
        <taxon>Hexanauplia</taxon>
        <taxon>Copepoda</taxon>
        <taxon>Siphonostomatoida</taxon>
        <taxon>Caligidae</taxon>
        <taxon>Lepeophtheirus</taxon>
    </lineage>
</organism>
<protein>
    <submittedName>
        <fullName evidence="1">Uncharacterized protein</fullName>
    </submittedName>
</protein>
<dbReference type="AlphaFoldDB" id="A0A0K2TWL2"/>
<accession>A0A0K2TWL2</accession>
<name>A0A0K2TWL2_LEPSM</name>
<proteinExistence type="predicted"/>
<reference evidence="1" key="1">
    <citation type="submission" date="2014-05" db="EMBL/GenBank/DDBJ databases">
        <authorList>
            <person name="Chronopoulou M."/>
        </authorList>
    </citation>
    <scope>NUCLEOTIDE SEQUENCE</scope>
    <source>
        <tissue evidence="1">Whole organism</tissue>
    </source>
</reference>
<dbReference type="EMBL" id="HACA01012716">
    <property type="protein sequence ID" value="CDW30077.1"/>
    <property type="molecule type" value="Transcribed_RNA"/>
</dbReference>